<sequence>MLVYFIPSTVALSLSSETDKVALLALKEKLTDGLPDSLPSWNESLHFCEWQGVTCGRRHMRVSALHLENHTLGGTLGPSLGNLTFLRILQLTNVFLHDKIPSQVGHLKRLQILDLNNNNLDGEVPMELANCTSIKTIILFKNRLIGRIPTWFESMMQLTELNLGANNLVGTIPSSLGNVSSLQKLYLANQNHLNGGIPYSLGMLSNLKQLTLGSNNLSGEIPHSLYNLSNIEYFDLEENELFGSLPSNMNLIFPNLVELAHSKKHKRSLKKKLIVISVIGGILISFIALTFVHFLTRKPKRLPYSTSLQNGNMRVTYGELHEATNGFSSSNLIGTGSFGSVYKGSLPYFERLVAVKVLNLEARGAAKSFMAECNALGKMKHRNLVKILTCCSSIDYNGEDFKAIVFEFMPNGSLEMMLHNIEGSENHNLNFKQRIDIALDVAHAVDYLHNDTEQPVVHCDIKPSNVLIDDDIVAHLGDFGLARLIHGVTGHSNNDQVISSTIKFCLSLIC</sequence>
<organism evidence="1 2">
    <name type="scientific">Trifolium pratense</name>
    <name type="common">Red clover</name>
    <dbReference type="NCBI Taxonomy" id="57577"/>
    <lineage>
        <taxon>Eukaryota</taxon>
        <taxon>Viridiplantae</taxon>
        <taxon>Streptophyta</taxon>
        <taxon>Embryophyta</taxon>
        <taxon>Tracheophyta</taxon>
        <taxon>Spermatophyta</taxon>
        <taxon>Magnoliopsida</taxon>
        <taxon>eudicotyledons</taxon>
        <taxon>Gunneridae</taxon>
        <taxon>Pentapetalae</taxon>
        <taxon>rosids</taxon>
        <taxon>fabids</taxon>
        <taxon>Fabales</taxon>
        <taxon>Fabaceae</taxon>
        <taxon>Papilionoideae</taxon>
        <taxon>50 kb inversion clade</taxon>
        <taxon>NPAAA clade</taxon>
        <taxon>Hologalegina</taxon>
        <taxon>IRL clade</taxon>
        <taxon>Trifolieae</taxon>
        <taxon>Trifolium</taxon>
    </lineage>
</organism>
<accession>A0ACB0KA22</accession>
<comment type="caution">
    <text evidence="1">The sequence shown here is derived from an EMBL/GenBank/DDBJ whole genome shotgun (WGS) entry which is preliminary data.</text>
</comment>
<proteinExistence type="predicted"/>
<protein>
    <submittedName>
        <fullName evidence="1">Uncharacterized protein</fullName>
    </submittedName>
</protein>
<evidence type="ECO:0000313" key="1">
    <source>
        <dbReference type="EMBL" id="CAJ2653361.1"/>
    </source>
</evidence>
<reference evidence="1" key="1">
    <citation type="submission" date="2023-10" db="EMBL/GenBank/DDBJ databases">
        <authorList>
            <person name="Rodriguez Cubillos JULIANA M."/>
            <person name="De Vega J."/>
        </authorList>
    </citation>
    <scope>NUCLEOTIDE SEQUENCE</scope>
</reference>
<gene>
    <name evidence="1" type="ORF">MILVUS5_LOCUS20726</name>
</gene>
<evidence type="ECO:0000313" key="2">
    <source>
        <dbReference type="Proteomes" id="UP001177021"/>
    </source>
</evidence>
<dbReference type="EMBL" id="CASHSV030000206">
    <property type="protein sequence ID" value="CAJ2653361.1"/>
    <property type="molecule type" value="Genomic_DNA"/>
</dbReference>
<dbReference type="Proteomes" id="UP001177021">
    <property type="component" value="Unassembled WGS sequence"/>
</dbReference>
<name>A0ACB0KA22_TRIPR</name>
<keyword evidence="2" id="KW-1185">Reference proteome</keyword>